<keyword evidence="2" id="KW-1185">Reference proteome</keyword>
<comment type="caution">
    <text evidence="1">The sequence shown here is derived from an EMBL/GenBank/DDBJ whole genome shotgun (WGS) entry which is preliminary data.</text>
</comment>
<evidence type="ECO:0000313" key="2">
    <source>
        <dbReference type="Proteomes" id="UP001635816"/>
    </source>
</evidence>
<organism evidence="1 2">
    <name type="scientific">Mycolicibacterium nivoides</name>
    <dbReference type="NCBI Taxonomy" id="2487344"/>
    <lineage>
        <taxon>Bacteria</taxon>
        <taxon>Bacillati</taxon>
        <taxon>Actinomycetota</taxon>
        <taxon>Actinomycetes</taxon>
        <taxon>Mycobacteriales</taxon>
        <taxon>Mycobacteriaceae</taxon>
        <taxon>Mycolicibacterium</taxon>
    </lineage>
</organism>
<reference evidence="1 2" key="1">
    <citation type="submission" date="2024-12" db="EMBL/GenBank/DDBJ databases">
        <title>The coexistence of Mycolicibacterium septicum and Mycolicibacterium nivoides in clinical samples.</title>
        <authorList>
            <person name="Wang C."/>
            <person name="Feng Y."/>
            <person name="Zong Z."/>
        </authorList>
    </citation>
    <scope>NUCLEOTIDE SEQUENCE [LARGE SCALE GENOMIC DNA]</scope>
    <source>
        <strain evidence="1 2">120309</strain>
    </source>
</reference>
<dbReference type="Proteomes" id="UP001635816">
    <property type="component" value="Unassembled WGS sequence"/>
</dbReference>
<proteinExistence type="predicted"/>
<evidence type="ECO:0000313" key="1">
    <source>
        <dbReference type="EMBL" id="MFN6543901.1"/>
    </source>
</evidence>
<name>A0ABW9L7I1_9MYCO</name>
<dbReference type="EMBL" id="JBKBDD010000003">
    <property type="protein sequence ID" value="MFN6543901.1"/>
    <property type="molecule type" value="Genomic_DNA"/>
</dbReference>
<sequence length="129" mass="14918">MTTIPHDQHNQHVHTAITAASVELRIENRQVVCDWGTFGDSAELKWDWITDSVTAHNVAPLILVSTTYADDETCPTRRDLTSNCVMFYDEDGRRFMRISAANGTWIWELFDAHWDDGEQCNVYVGRWRD</sequence>
<accession>A0ABW9L7I1</accession>
<dbReference type="RefSeq" id="WP_409543296.1">
    <property type="nucleotide sequence ID" value="NZ_JBKBDD010000003.1"/>
</dbReference>
<protein>
    <submittedName>
        <fullName evidence="1">Uncharacterized protein</fullName>
    </submittedName>
</protein>
<gene>
    <name evidence="1" type="ORF">ACK4CT_11990</name>
</gene>